<dbReference type="STRING" id="258515.SAMN05192585_10558"/>
<dbReference type="NCBIfam" id="TIGR03725">
    <property type="entry name" value="T6A_YeaZ"/>
    <property type="match status" value="1"/>
</dbReference>
<evidence type="ECO:0000313" key="2">
    <source>
        <dbReference type="EMBL" id="SDM80127.1"/>
    </source>
</evidence>
<organism evidence="2 3">
    <name type="scientific">Acetanaerobacterium elongatum</name>
    <dbReference type="NCBI Taxonomy" id="258515"/>
    <lineage>
        <taxon>Bacteria</taxon>
        <taxon>Bacillati</taxon>
        <taxon>Bacillota</taxon>
        <taxon>Clostridia</taxon>
        <taxon>Eubacteriales</taxon>
        <taxon>Oscillospiraceae</taxon>
        <taxon>Acetanaerobacterium</taxon>
    </lineage>
</organism>
<proteinExistence type="predicted"/>
<dbReference type="CDD" id="cd24032">
    <property type="entry name" value="ASKHA_NBD_TsaB"/>
    <property type="match status" value="1"/>
</dbReference>
<dbReference type="InterPro" id="IPR043129">
    <property type="entry name" value="ATPase_NBD"/>
</dbReference>
<feature type="domain" description="Gcp-like" evidence="1">
    <location>
        <begin position="34"/>
        <end position="227"/>
    </location>
</feature>
<dbReference type="PANTHER" id="PTHR11735">
    <property type="entry name" value="TRNA N6-ADENOSINE THREONYLCARBAMOYLTRANSFERASE"/>
    <property type="match status" value="1"/>
</dbReference>
<keyword evidence="3" id="KW-1185">Reference proteome</keyword>
<dbReference type="AlphaFoldDB" id="A0A1G9W796"/>
<dbReference type="Pfam" id="PF00814">
    <property type="entry name" value="TsaD"/>
    <property type="match status" value="1"/>
</dbReference>
<gene>
    <name evidence="2" type="ORF">SAMN05192585_10558</name>
</gene>
<evidence type="ECO:0000313" key="3">
    <source>
        <dbReference type="Proteomes" id="UP000199182"/>
    </source>
</evidence>
<dbReference type="RefSeq" id="WP_092638221.1">
    <property type="nucleotide sequence ID" value="NZ_FNID01000005.1"/>
</dbReference>
<dbReference type="EMBL" id="FNID01000005">
    <property type="protein sequence ID" value="SDM80127.1"/>
    <property type="molecule type" value="Genomic_DNA"/>
</dbReference>
<dbReference type="Gene3D" id="3.30.420.40">
    <property type="match status" value="2"/>
</dbReference>
<protein>
    <submittedName>
        <fullName evidence="2">tRNA threonylcarbamoyladenosine biosynthesis protein TsaB</fullName>
    </submittedName>
</protein>
<dbReference type="PANTHER" id="PTHR11735:SF11">
    <property type="entry name" value="TRNA THREONYLCARBAMOYLADENOSINE BIOSYNTHESIS PROTEIN TSAB"/>
    <property type="match status" value="1"/>
</dbReference>
<accession>A0A1G9W796</accession>
<dbReference type="OrthoDB" id="9784166at2"/>
<dbReference type="SUPFAM" id="SSF53067">
    <property type="entry name" value="Actin-like ATPase domain"/>
    <property type="match status" value="2"/>
</dbReference>
<dbReference type="InterPro" id="IPR000905">
    <property type="entry name" value="Gcp-like_dom"/>
</dbReference>
<dbReference type="InterPro" id="IPR022496">
    <property type="entry name" value="T6A_TsaB"/>
</dbReference>
<dbReference type="GO" id="GO:0005829">
    <property type="term" value="C:cytosol"/>
    <property type="evidence" value="ECO:0007669"/>
    <property type="project" value="TreeGrafter"/>
</dbReference>
<name>A0A1G9W796_9FIRM</name>
<reference evidence="2 3" key="1">
    <citation type="submission" date="2016-10" db="EMBL/GenBank/DDBJ databases">
        <authorList>
            <person name="de Groot N.N."/>
        </authorList>
    </citation>
    <scope>NUCLEOTIDE SEQUENCE [LARGE SCALE GENOMIC DNA]</scope>
    <source>
        <strain evidence="2 3">CGMCC 1.5012</strain>
    </source>
</reference>
<sequence>MVLLGIDTSAKAASVAICDETQLLAEAMVNTKLTHSQTIMPMVQSMLENAHIALNQVDAFAVSAGPGSFTGLRIGIAAVKGMAMALNKPCVAVSTLEALAYNLRGFEGIICAVMDARCNQVYTASFRAHSGAVERLTEDSALPIEELIRQLTQFQEPVFFVGDGAGLCYNNKNVCLFDARLAPEHMVNQSAASVCRLALERMKAEPLAAVGAEAISPVYLRLPQAERELRQKQAAL</sequence>
<evidence type="ECO:0000259" key="1">
    <source>
        <dbReference type="Pfam" id="PF00814"/>
    </source>
</evidence>
<dbReference type="Proteomes" id="UP000199182">
    <property type="component" value="Unassembled WGS sequence"/>
</dbReference>
<dbReference type="GO" id="GO:0002949">
    <property type="term" value="P:tRNA threonylcarbamoyladenosine modification"/>
    <property type="evidence" value="ECO:0007669"/>
    <property type="project" value="InterPro"/>
</dbReference>